<accession>J9GHF6</accession>
<dbReference type="InterPro" id="IPR029787">
    <property type="entry name" value="Nucleotide_cyclase"/>
</dbReference>
<dbReference type="PANTHER" id="PTHR33121">
    <property type="entry name" value="CYCLIC DI-GMP PHOSPHODIESTERASE PDEF"/>
    <property type="match status" value="1"/>
</dbReference>
<dbReference type="PANTHER" id="PTHR33121:SF71">
    <property type="entry name" value="OXYGEN SENSOR PROTEIN DOSP"/>
    <property type="match status" value="1"/>
</dbReference>
<dbReference type="GO" id="GO:0071111">
    <property type="term" value="F:cyclic-guanylate-specific phosphodiesterase activity"/>
    <property type="evidence" value="ECO:0007669"/>
    <property type="project" value="InterPro"/>
</dbReference>
<dbReference type="NCBIfam" id="TIGR00254">
    <property type="entry name" value="GGDEF"/>
    <property type="match status" value="1"/>
</dbReference>
<sequence length="285" mass="33106">MLGYSFLNINDWILLTLVPANLFGRGTEVYLHRYGWIVLSAVLIMLLIIGFIIWFYRRSLECIRNVALTDPLTGGLNLVAFQIRGTSELKTHPFSDYALLYLDIRDFKRINKRYGVAYGNTLLHSVYGVLQSCLKQDELLARSAGDHFFLMLTCSEKQEVCQRLKIMYDIIEEQLGAKFNLSRASFIAGAHLVRDRNLDFLVLTDRAKMASKYQKRHQCCQFYDEKLEKKIDQERILEDSFLRAIQNHEFKLYIQPKVCPGQKKDCQWRSTGTLAVSGLRHYLSK</sequence>
<keyword evidence="1" id="KW-0472">Membrane</keyword>
<feature type="domain" description="GGDEF" evidence="2">
    <location>
        <begin position="95"/>
        <end position="225"/>
    </location>
</feature>
<organism evidence="3">
    <name type="scientific">gut metagenome</name>
    <dbReference type="NCBI Taxonomy" id="749906"/>
    <lineage>
        <taxon>unclassified sequences</taxon>
        <taxon>metagenomes</taxon>
        <taxon>organismal metagenomes</taxon>
    </lineage>
</organism>
<keyword evidence="1" id="KW-0812">Transmembrane</keyword>
<comment type="caution">
    <text evidence="3">The sequence shown here is derived from an EMBL/GenBank/DDBJ whole genome shotgun (WGS) entry which is preliminary data.</text>
</comment>
<evidence type="ECO:0000256" key="1">
    <source>
        <dbReference type="SAM" id="Phobius"/>
    </source>
</evidence>
<dbReference type="PROSITE" id="PS50887">
    <property type="entry name" value="GGDEF"/>
    <property type="match status" value="1"/>
</dbReference>
<feature type="transmembrane region" description="Helical" evidence="1">
    <location>
        <begin position="36"/>
        <end position="56"/>
    </location>
</feature>
<keyword evidence="1" id="KW-1133">Transmembrane helix</keyword>
<name>J9GHF6_9ZZZZ</name>
<protein>
    <submittedName>
        <fullName evidence="3">Signaling protein</fullName>
    </submittedName>
</protein>
<dbReference type="EMBL" id="AMCI01003002">
    <property type="protein sequence ID" value="EJX01308.1"/>
    <property type="molecule type" value="Genomic_DNA"/>
</dbReference>
<dbReference type="InterPro" id="IPR043128">
    <property type="entry name" value="Rev_trsase/Diguanyl_cyclase"/>
</dbReference>
<dbReference type="InterPro" id="IPR050706">
    <property type="entry name" value="Cyclic-di-GMP_PDE-like"/>
</dbReference>
<evidence type="ECO:0000259" key="2">
    <source>
        <dbReference type="PROSITE" id="PS50887"/>
    </source>
</evidence>
<reference evidence="3" key="1">
    <citation type="journal article" date="2012" name="PLoS ONE">
        <title>Gene sets for utilization of primary and secondary nutrition supplies in the distal gut of endangered iberian lynx.</title>
        <authorList>
            <person name="Alcaide M."/>
            <person name="Messina E."/>
            <person name="Richter M."/>
            <person name="Bargiela R."/>
            <person name="Peplies J."/>
            <person name="Huws S.A."/>
            <person name="Newbold C.J."/>
            <person name="Golyshin P.N."/>
            <person name="Simon M.A."/>
            <person name="Lopez G."/>
            <person name="Yakimov M.M."/>
            <person name="Ferrer M."/>
        </authorList>
    </citation>
    <scope>NUCLEOTIDE SEQUENCE</scope>
</reference>
<evidence type="ECO:0000313" key="3">
    <source>
        <dbReference type="EMBL" id="EJX01308.1"/>
    </source>
</evidence>
<dbReference type="Pfam" id="PF00990">
    <property type="entry name" value="GGDEF"/>
    <property type="match status" value="1"/>
</dbReference>
<dbReference type="InterPro" id="IPR000160">
    <property type="entry name" value="GGDEF_dom"/>
</dbReference>
<gene>
    <name evidence="3" type="ORF">EVA_10586</name>
</gene>
<proteinExistence type="predicted"/>
<dbReference type="Gene3D" id="3.30.70.270">
    <property type="match status" value="1"/>
</dbReference>
<dbReference type="AlphaFoldDB" id="J9GHF6"/>
<dbReference type="SUPFAM" id="SSF55073">
    <property type="entry name" value="Nucleotide cyclase"/>
    <property type="match status" value="1"/>
</dbReference>
<dbReference type="SMART" id="SM00267">
    <property type="entry name" value="GGDEF"/>
    <property type="match status" value="1"/>
</dbReference>